<comment type="caution">
    <text evidence="1">The sequence shown here is derived from an EMBL/GenBank/DDBJ whole genome shotgun (WGS) entry which is preliminary data.</text>
</comment>
<dbReference type="Proteomes" id="UP000023152">
    <property type="component" value="Unassembled WGS sequence"/>
</dbReference>
<keyword evidence="2" id="KW-1185">Reference proteome</keyword>
<reference evidence="1 2" key="1">
    <citation type="journal article" date="2013" name="Curr. Biol.">
        <title>The Genome of the Foraminiferan Reticulomyxa filosa.</title>
        <authorList>
            <person name="Glockner G."/>
            <person name="Hulsmann N."/>
            <person name="Schleicher M."/>
            <person name="Noegel A.A."/>
            <person name="Eichinger L."/>
            <person name="Gallinger C."/>
            <person name="Pawlowski J."/>
            <person name="Sierra R."/>
            <person name="Euteneuer U."/>
            <person name="Pillet L."/>
            <person name="Moustafa A."/>
            <person name="Platzer M."/>
            <person name="Groth M."/>
            <person name="Szafranski K."/>
            <person name="Schliwa M."/>
        </authorList>
    </citation>
    <scope>NUCLEOTIDE SEQUENCE [LARGE SCALE GENOMIC DNA]</scope>
</reference>
<sequence>MMEILDENEIEELSFHHQKYLDIFENESYPDIKLKSTSISLKDVDRLIEAYVLLNKKSWMKAVKDVERILFQESNYIHSLSYWKQDILDKKQALLDFIYFSTTTTCFMLRYMMTFQRQELKRKFKNGPIKILCGKSQFSRRERLGDCLRVR</sequence>
<accession>X6LLM3</accession>
<organism evidence="1 2">
    <name type="scientific">Reticulomyxa filosa</name>
    <dbReference type="NCBI Taxonomy" id="46433"/>
    <lineage>
        <taxon>Eukaryota</taxon>
        <taxon>Sar</taxon>
        <taxon>Rhizaria</taxon>
        <taxon>Retaria</taxon>
        <taxon>Foraminifera</taxon>
        <taxon>Monothalamids</taxon>
        <taxon>Reticulomyxidae</taxon>
        <taxon>Reticulomyxa</taxon>
    </lineage>
</organism>
<dbReference type="AlphaFoldDB" id="X6LLM3"/>
<dbReference type="EMBL" id="ASPP01037804">
    <property type="protein sequence ID" value="ETO01630.1"/>
    <property type="molecule type" value="Genomic_DNA"/>
</dbReference>
<proteinExistence type="predicted"/>
<evidence type="ECO:0000313" key="1">
    <source>
        <dbReference type="EMBL" id="ETO01630.1"/>
    </source>
</evidence>
<evidence type="ECO:0000313" key="2">
    <source>
        <dbReference type="Proteomes" id="UP000023152"/>
    </source>
</evidence>
<name>X6LLM3_RETFI</name>
<gene>
    <name evidence="1" type="ORF">RFI_35810</name>
</gene>
<protein>
    <submittedName>
        <fullName evidence="1">Uncharacterized protein</fullName>
    </submittedName>
</protein>